<dbReference type="Pfam" id="PF00096">
    <property type="entry name" value="zf-C2H2"/>
    <property type="match status" value="5"/>
</dbReference>
<evidence type="ECO:0000313" key="10">
    <source>
        <dbReference type="EMBL" id="SSX22727.1"/>
    </source>
</evidence>
<dbReference type="EMBL" id="UFQT01003641">
    <property type="protein sequence ID" value="SSX35163.1"/>
    <property type="molecule type" value="Genomic_DNA"/>
</dbReference>
<gene>
    <name evidence="9" type="primary">CSON009244</name>
    <name evidence="10" type="synonym">CSON007428</name>
</gene>
<dbReference type="AlphaFoldDB" id="A0A336LGE0"/>
<keyword evidence="1 6" id="KW-0479">Metal-binding</keyword>
<evidence type="ECO:0000259" key="7">
    <source>
        <dbReference type="PROSITE" id="PS50157"/>
    </source>
</evidence>
<dbReference type="InterPro" id="IPR012934">
    <property type="entry name" value="Znf_AD"/>
</dbReference>
<dbReference type="VEuPathDB" id="VectorBase:CSON009244"/>
<dbReference type="Gene3D" id="3.30.160.60">
    <property type="entry name" value="Classic Zinc Finger"/>
    <property type="match status" value="7"/>
</dbReference>
<feature type="binding site" evidence="6">
    <location>
        <position position="9"/>
    </location>
    <ligand>
        <name>Zn(2+)</name>
        <dbReference type="ChEBI" id="CHEBI:29105"/>
    </ligand>
</feature>
<dbReference type="SMART" id="SM00355">
    <property type="entry name" value="ZnF_C2H2"/>
    <property type="match status" value="11"/>
</dbReference>
<dbReference type="EMBL" id="UFQS01003641">
    <property type="protein sequence ID" value="SSX15817.1"/>
    <property type="molecule type" value="Genomic_DNA"/>
</dbReference>
<feature type="domain" description="C2H2-type" evidence="7">
    <location>
        <begin position="295"/>
        <end position="323"/>
    </location>
</feature>
<dbReference type="PANTHER" id="PTHR24379">
    <property type="entry name" value="KRAB AND ZINC FINGER DOMAIN-CONTAINING"/>
    <property type="match status" value="1"/>
</dbReference>
<protein>
    <submittedName>
        <fullName evidence="10">CSON007428 protein</fullName>
    </submittedName>
    <submittedName>
        <fullName evidence="9">CSON009244 protein</fullName>
    </submittedName>
</protein>
<reference evidence="9" key="1">
    <citation type="submission" date="2018-04" db="EMBL/GenBank/DDBJ databases">
        <authorList>
            <person name="Go L.Y."/>
            <person name="Mitchell J.A."/>
        </authorList>
    </citation>
    <scope>NUCLEOTIDE SEQUENCE</scope>
    <source>
        <tissue evidence="9">Whole organism</tissue>
    </source>
</reference>
<dbReference type="SUPFAM" id="SSF57716">
    <property type="entry name" value="Glucocorticoid receptor-like (DNA-binding domain)"/>
    <property type="match status" value="1"/>
</dbReference>
<dbReference type="Pfam" id="PF07776">
    <property type="entry name" value="zf-AD"/>
    <property type="match status" value="1"/>
</dbReference>
<keyword evidence="3 5" id="KW-0863">Zinc-finger</keyword>
<feature type="domain" description="C2H2-type" evidence="7">
    <location>
        <begin position="353"/>
        <end position="380"/>
    </location>
</feature>
<name>A0A336LGE0_CULSO</name>
<dbReference type="PROSITE" id="PS50157">
    <property type="entry name" value="ZINC_FINGER_C2H2_2"/>
    <property type="match status" value="8"/>
</dbReference>
<dbReference type="EMBL" id="UFQT01000280">
    <property type="protein sequence ID" value="SSX22727.1"/>
    <property type="molecule type" value="Genomic_DNA"/>
</dbReference>
<dbReference type="PROSITE" id="PS00028">
    <property type="entry name" value="ZINC_FINGER_C2H2_1"/>
    <property type="match status" value="8"/>
</dbReference>
<dbReference type="FunFam" id="3.30.160.60:FF:000624">
    <property type="entry name" value="zinc finger protein 697"/>
    <property type="match status" value="1"/>
</dbReference>
<evidence type="ECO:0000256" key="5">
    <source>
        <dbReference type="PROSITE-ProRule" id="PRU00042"/>
    </source>
</evidence>
<keyword evidence="2" id="KW-0677">Repeat</keyword>
<dbReference type="GO" id="GO:0005634">
    <property type="term" value="C:nucleus"/>
    <property type="evidence" value="ECO:0007669"/>
    <property type="project" value="InterPro"/>
</dbReference>
<feature type="binding site" evidence="6">
    <location>
        <position position="55"/>
    </location>
    <ligand>
        <name>Zn(2+)</name>
        <dbReference type="ChEBI" id="CHEBI:29105"/>
    </ligand>
</feature>
<reference evidence="10" key="2">
    <citation type="submission" date="2018-07" db="EMBL/GenBank/DDBJ databases">
        <authorList>
            <person name="Quirk P.G."/>
            <person name="Krulwich T.A."/>
        </authorList>
    </citation>
    <scope>NUCLEOTIDE SEQUENCE</scope>
</reference>
<feature type="domain" description="C2H2-type" evidence="7">
    <location>
        <begin position="381"/>
        <end position="408"/>
    </location>
</feature>
<feature type="domain" description="C2H2-type" evidence="7">
    <location>
        <begin position="437"/>
        <end position="466"/>
    </location>
</feature>
<feature type="domain" description="C2H2-type" evidence="7">
    <location>
        <begin position="264"/>
        <end position="292"/>
    </location>
</feature>
<dbReference type="InterPro" id="IPR036236">
    <property type="entry name" value="Znf_C2H2_sf"/>
</dbReference>
<dbReference type="PROSITE" id="PS51915">
    <property type="entry name" value="ZAD"/>
    <property type="match status" value="1"/>
</dbReference>
<dbReference type="Pfam" id="PF13894">
    <property type="entry name" value="zf-C2H2_4"/>
    <property type="match status" value="1"/>
</dbReference>
<evidence type="ECO:0000256" key="1">
    <source>
        <dbReference type="ARBA" id="ARBA00022723"/>
    </source>
</evidence>
<feature type="binding site" evidence="6">
    <location>
        <position position="58"/>
    </location>
    <ligand>
        <name>Zn(2+)</name>
        <dbReference type="ChEBI" id="CHEBI:29105"/>
    </ligand>
</feature>
<accession>A0A336LGE0</accession>
<dbReference type="PANTHER" id="PTHR24379:SF121">
    <property type="entry name" value="C2H2-TYPE DOMAIN-CONTAINING PROTEIN"/>
    <property type="match status" value="1"/>
</dbReference>
<dbReference type="SMART" id="SM00868">
    <property type="entry name" value="zf-AD"/>
    <property type="match status" value="1"/>
</dbReference>
<feature type="domain" description="ZAD" evidence="8">
    <location>
        <begin position="4"/>
        <end position="82"/>
    </location>
</feature>
<feature type="binding site" evidence="6">
    <location>
        <position position="6"/>
    </location>
    <ligand>
        <name>Zn(2+)</name>
        <dbReference type="ChEBI" id="CHEBI:29105"/>
    </ligand>
</feature>
<evidence type="ECO:0000256" key="3">
    <source>
        <dbReference type="ARBA" id="ARBA00022771"/>
    </source>
</evidence>
<dbReference type="SUPFAM" id="SSF57667">
    <property type="entry name" value="beta-beta-alpha zinc fingers"/>
    <property type="match status" value="5"/>
</dbReference>
<feature type="domain" description="C2H2-type" evidence="7">
    <location>
        <begin position="171"/>
        <end position="199"/>
    </location>
</feature>
<evidence type="ECO:0000256" key="2">
    <source>
        <dbReference type="ARBA" id="ARBA00022737"/>
    </source>
</evidence>
<proteinExistence type="predicted"/>
<keyword evidence="4 6" id="KW-0862">Zinc</keyword>
<dbReference type="OMA" id="NCERHEL"/>
<evidence type="ECO:0000256" key="4">
    <source>
        <dbReference type="ARBA" id="ARBA00022833"/>
    </source>
</evidence>
<evidence type="ECO:0000259" key="8">
    <source>
        <dbReference type="PROSITE" id="PS51915"/>
    </source>
</evidence>
<dbReference type="VEuPathDB" id="VectorBase:CSON007428"/>
<dbReference type="FunFam" id="3.30.160.60:FF:000446">
    <property type="entry name" value="Zinc finger protein"/>
    <property type="match status" value="2"/>
</dbReference>
<dbReference type="InterPro" id="IPR013087">
    <property type="entry name" value="Znf_C2H2_type"/>
</dbReference>
<feature type="domain" description="C2H2-type" evidence="7">
    <location>
        <begin position="206"/>
        <end position="234"/>
    </location>
</feature>
<organism evidence="9">
    <name type="scientific">Culicoides sonorensis</name>
    <name type="common">Biting midge</name>
    <dbReference type="NCBI Taxonomy" id="179676"/>
    <lineage>
        <taxon>Eukaryota</taxon>
        <taxon>Metazoa</taxon>
        <taxon>Ecdysozoa</taxon>
        <taxon>Arthropoda</taxon>
        <taxon>Hexapoda</taxon>
        <taxon>Insecta</taxon>
        <taxon>Pterygota</taxon>
        <taxon>Neoptera</taxon>
        <taxon>Endopterygota</taxon>
        <taxon>Diptera</taxon>
        <taxon>Nematocera</taxon>
        <taxon>Chironomoidea</taxon>
        <taxon>Ceratopogonidae</taxon>
        <taxon>Ceratopogoninae</taxon>
        <taxon>Culicoides</taxon>
        <taxon>Monoculicoides</taxon>
    </lineage>
</organism>
<dbReference type="GO" id="GO:0008270">
    <property type="term" value="F:zinc ion binding"/>
    <property type="evidence" value="ECO:0007669"/>
    <property type="project" value="UniProtKB-UniRule"/>
</dbReference>
<feature type="domain" description="C2H2-type" evidence="7">
    <location>
        <begin position="325"/>
        <end position="352"/>
    </location>
</feature>
<sequence>MLKLPCRVCLRPSNSSINMVSNPLPLYVEGNVSFLEMFAVCTEVAIEVGDNSNLCNNCQKRLIEAYKFRQDAHNAIGLLEKIKPETDASIKEEFTDEIYEEYEALDQIETLLKEEKEEIKTDTSTRKRAAWSNVSLPESTLNRFNCRYCFVRVEGGLKEHEMEHIVANGGLQCHFCMKKFRIRNHIREHIRNVHLTDKNDPNRIRYTCEICGRSYSEKSSLRNHKRDKHSDNPREIRKVLCPLCGKAVRSVAVHMHQAHENRTYTCDLCDKQWKCKEALKNHMRIVHLGMDRKMHECPKCGKAFRTSYYLKDHIQRVHYTTEQKYQCGICFTKFKSEQSMKFHMKMHNASLDHRCEICGAGFKTKPYLEAHKKVHSDVKEFTCHVCNKSFKRSGQLAKHVKIHENYKYFCELCPNDSFIDYTTLRMHKEKVHMGIRYKCGDCGKEYGLKKHLRQHQTAQGHDKSKWSKVGPVGEEIVDISYVMN</sequence>
<evidence type="ECO:0000256" key="6">
    <source>
        <dbReference type="PROSITE-ProRule" id="PRU01263"/>
    </source>
</evidence>
<evidence type="ECO:0000313" key="9">
    <source>
        <dbReference type="EMBL" id="SSX15817.1"/>
    </source>
</evidence>